<evidence type="ECO:0000313" key="5">
    <source>
        <dbReference type="WBParaSite" id="HCON_00005370-00001"/>
    </source>
</evidence>
<dbReference type="WBParaSite" id="HCON_00005370-00001">
    <property type="protein sequence ID" value="HCON_00005370-00001"/>
    <property type="gene ID" value="HCON_00005370"/>
</dbReference>
<keyword evidence="2" id="KW-0732">Signal</keyword>
<dbReference type="AlphaFoldDB" id="A0A7I4XSK4"/>
<proteinExistence type="predicted"/>
<evidence type="ECO:0000256" key="2">
    <source>
        <dbReference type="SAM" id="SignalP"/>
    </source>
</evidence>
<dbReference type="SUPFAM" id="SSF47862">
    <property type="entry name" value="Saposin"/>
    <property type="match status" value="1"/>
</dbReference>
<reference evidence="5" key="1">
    <citation type="submission" date="2020-12" db="UniProtKB">
        <authorList>
            <consortium name="WormBaseParasite"/>
        </authorList>
    </citation>
    <scope>IDENTIFICATION</scope>
    <source>
        <strain evidence="5">MHco3</strain>
    </source>
</reference>
<feature type="domain" description="Saposin B-type" evidence="3">
    <location>
        <begin position="22"/>
        <end position="103"/>
    </location>
</feature>
<evidence type="ECO:0000313" key="4">
    <source>
        <dbReference type="Proteomes" id="UP000025227"/>
    </source>
</evidence>
<feature type="chain" id="PRO_5029543009" evidence="2">
    <location>
        <begin position="19"/>
        <end position="103"/>
    </location>
</feature>
<dbReference type="Gene3D" id="1.10.225.10">
    <property type="entry name" value="Saposin-like"/>
    <property type="match status" value="1"/>
</dbReference>
<evidence type="ECO:0000259" key="3">
    <source>
        <dbReference type="PROSITE" id="PS50015"/>
    </source>
</evidence>
<protein>
    <submittedName>
        <fullName evidence="5">Saposin B-type domain-containing protein</fullName>
    </submittedName>
</protein>
<keyword evidence="4" id="KW-1185">Reference proteome</keyword>
<keyword evidence="1" id="KW-1015">Disulfide bond</keyword>
<dbReference type="Proteomes" id="UP000025227">
    <property type="component" value="Unplaced"/>
</dbReference>
<dbReference type="InterPro" id="IPR011001">
    <property type="entry name" value="Saposin-like"/>
</dbReference>
<organism evidence="4 5">
    <name type="scientific">Haemonchus contortus</name>
    <name type="common">Barber pole worm</name>
    <dbReference type="NCBI Taxonomy" id="6289"/>
    <lineage>
        <taxon>Eukaryota</taxon>
        <taxon>Metazoa</taxon>
        <taxon>Ecdysozoa</taxon>
        <taxon>Nematoda</taxon>
        <taxon>Chromadorea</taxon>
        <taxon>Rhabditida</taxon>
        <taxon>Rhabditina</taxon>
        <taxon>Rhabditomorpha</taxon>
        <taxon>Strongyloidea</taxon>
        <taxon>Trichostrongylidae</taxon>
        <taxon>Haemonchus</taxon>
    </lineage>
</organism>
<dbReference type="PROSITE" id="PS50015">
    <property type="entry name" value="SAP_B"/>
    <property type="match status" value="1"/>
</dbReference>
<dbReference type="InterPro" id="IPR008139">
    <property type="entry name" value="SaposinB_dom"/>
</dbReference>
<evidence type="ECO:0000256" key="1">
    <source>
        <dbReference type="ARBA" id="ARBA00023157"/>
    </source>
</evidence>
<feature type="signal peptide" evidence="2">
    <location>
        <begin position="1"/>
        <end position="18"/>
    </location>
</feature>
<accession>A0A7I4XSK4</accession>
<name>A0A7I4XSK4_HAECO</name>
<sequence>MLPLTTLLLLIAVTISVAEDEVAARCRKCETVSNVVKDHFKNGVKDVTPTQVAEKVISVCKQKLNEFDHEHCKRIATVNAKKIHTYLETGQTVRGSCQDLKLC</sequence>